<protein>
    <submittedName>
        <fullName evidence="2">Uncharacterized protein</fullName>
    </submittedName>
</protein>
<name>A0A117NIF9_PICGL</name>
<proteinExistence type="predicted"/>
<reference evidence="2" key="1">
    <citation type="journal article" date="2015" name="Genome Biol. Evol.">
        <title>Organellar Genomes of White Spruce (Picea glauca): Assembly and Annotation.</title>
        <authorList>
            <person name="Jackman S.D."/>
            <person name="Warren R.L."/>
            <person name="Gibb E.A."/>
            <person name="Vandervalk B.P."/>
            <person name="Mohamadi H."/>
            <person name="Chu J."/>
            <person name="Raymond A."/>
            <person name="Pleasance S."/>
            <person name="Coope R."/>
            <person name="Wildung M.R."/>
            <person name="Ritland C.E."/>
            <person name="Bousquet J."/>
            <person name="Jones S.J."/>
            <person name="Bohlmann J."/>
            <person name="Birol I."/>
        </authorList>
    </citation>
    <scope>NUCLEOTIDE SEQUENCE [LARGE SCALE GENOMIC DNA]</scope>
    <source>
        <tissue evidence="2">Flushing bud</tissue>
    </source>
</reference>
<evidence type="ECO:0000313" key="2">
    <source>
        <dbReference type="EMBL" id="KUM49837.1"/>
    </source>
</evidence>
<accession>A0A117NIF9</accession>
<feature type="region of interest" description="Disordered" evidence="1">
    <location>
        <begin position="1"/>
        <end position="45"/>
    </location>
</feature>
<keyword evidence="2" id="KW-0496">Mitochondrion</keyword>
<geneLocation type="mitochondrion" evidence="2"/>
<gene>
    <name evidence="2" type="ORF">ABT39_MTgene3064</name>
</gene>
<organism evidence="2">
    <name type="scientific">Picea glauca</name>
    <name type="common">White spruce</name>
    <name type="synonym">Pinus glauca</name>
    <dbReference type="NCBI Taxonomy" id="3330"/>
    <lineage>
        <taxon>Eukaryota</taxon>
        <taxon>Viridiplantae</taxon>
        <taxon>Streptophyta</taxon>
        <taxon>Embryophyta</taxon>
        <taxon>Tracheophyta</taxon>
        <taxon>Spermatophyta</taxon>
        <taxon>Pinopsida</taxon>
        <taxon>Pinidae</taxon>
        <taxon>Conifers I</taxon>
        <taxon>Pinales</taxon>
        <taxon>Pinaceae</taxon>
        <taxon>Picea</taxon>
    </lineage>
</organism>
<comment type="caution">
    <text evidence="2">The sequence shown here is derived from an EMBL/GenBank/DDBJ whole genome shotgun (WGS) entry which is preliminary data.</text>
</comment>
<sequence>MPKGKHMNQPSTPEGWISWETPSLFPGTGQFEGSRQKNTRPERPTDEVLRYANFAQLAIPKA</sequence>
<dbReference type="EMBL" id="LKAM01000002">
    <property type="protein sequence ID" value="KUM49837.1"/>
    <property type="molecule type" value="Genomic_DNA"/>
</dbReference>
<dbReference type="AlphaFoldDB" id="A0A117NIF9"/>
<evidence type="ECO:0000256" key="1">
    <source>
        <dbReference type="SAM" id="MobiDB-lite"/>
    </source>
</evidence>